<dbReference type="InterPro" id="IPR036291">
    <property type="entry name" value="NAD(P)-bd_dom_sf"/>
</dbReference>
<name>A0A0H5NI41_NOCFR</name>
<keyword evidence="2" id="KW-0560">Oxidoreductase</keyword>
<evidence type="ECO:0000313" key="3">
    <source>
        <dbReference type="Proteomes" id="UP000057820"/>
    </source>
</evidence>
<dbReference type="AlphaFoldDB" id="A0A0H5NI41"/>
<sequence>MILVTGATGSIGNHLVRALRRDGTPLRALVRHDAGGRALGCDYVVGDFDDPRALAAALDGVDRLFLNSTGAIPVDGEQPMIRWHRAAIDAARAAGVEHVVKVSVWHAAPGAPLSRGAHFETDEYLKASGLGWSLLRPTGYMQNFLSPAAFTADGKLVASYGEAPVAYIDCRDIAACAAALLTAPAPGSYELTGPAALTDADIAATLATALDQPVSCAPLPATALAAALVDRGLPPRFAADLAVLVGEVADGDQSTTTSTVADLTGHPPRTFARFATDHRPALLAALQAARSQP</sequence>
<dbReference type="EMBL" id="LN868938">
    <property type="protein sequence ID" value="CRY75133.1"/>
    <property type="molecule type" value="Genomic_DNA"/>
</dbReference>
<accession>A0A0H5NI41</accession>
<dbReference type="EC" id="1.7.-.-" evidence="2"/>
<dbReference type="Gene3D" id="3.40.50.720">
    <property type="entry name" value="NAD(P)-binding Rossmann-like Domain"/>
    <property type="match status" value="1"/>
</dbReference>
<dbReference type="PANTHER" id="PTHR43162:SF1">
    <property type="entry name" value="PRESTALK A DIFFERENTIATION PROTEIN A"/>
    <property type="match status" value="1"/>
</dbReference>
<evidence type="ECO:0000313" key="2">
    <source>
        <dbReference type="EMBL" id="CRY75133.1"/>
    </source>
</evidence>
<dbReference type="InterPro" id="IPR016040">
    <property type="entry name" value="NAD(P)-bd_dom"/>
</dbReference>
<protein>
    <submittedName>
        <fullName evidence="2">NAD(P)H azoreductase</fullName>
        <ecNumber evidence="2">1.7.-.-</ecNumber>
    </submittedName>
</protein>
<dbReference type="InterPro" id="IPR051604">
    <property type="entry name" value="Ergot_Alk_Oxidoreductase"/>
</dbReference>
<feature type="domain" description="NAD(P)-binding" evidence="1">
    <location>
        <begin position="6"/>
        <end position="184"/>
    </location>
</feature>
<dbReference type="SUPFAM" id="SSF51735">
    <property type="entry name" value="NAD(P)-binding Rossmann-fold domains"/>
    <property type="match status" value="1"/>
</dbReference>
<evidence type="ECO:0000259" key="1">
    <source>
        <dbReference type="Pfam" id="PF13460"/>
    </source>
</evidence>
<organism evidence="2 3">
    <name type="scientific">Nocardia farcinica</name>
    <dbReference type="NCBI Taxonomy" id="37329"/>
    <lineage>
        <taxon>Bacteria</taxon>
        <taxon>Bacillati</taxon>
        <taxon>Actinomycetota</taxon>
        <taxon>Actinomycetes</taxon>
        <taxon>Mycobacteriales</taxon>
        <taxon>Nocardiaceae</taxon>
        <taxon>Nocardia</taxon>
    </lineage>
</organism>
<dbReference type="KEGG" id="nfr:ERS450000_01170"/>
<dbReference type="Gene3D" id="3.90.25.10">
    <property type="entry name" value="UDP-galactose 4-epimerase, domain 1"/>
    <property type="match status" value="1"/>
</dbReference>
<dbReference type="GO" id="GO:0016491">
    <property type="term" value="F:oxidoreductase activity"/>
    <property type="evidence" value="ECO:0007669"/>
    <property type="project" value="UniProtKB-KW"/>
</dbReference>
<gene>
    <name evidence="2" type="primary">azoB_2</name>
    <name evidence="2" type="ORF">ERS450000_01170</name>
</gene>
<dbReference type="Proteomes" id="UP000057820">
    <property type="component" value="Chromosome 1"/>
</dbReference>
<reference evidence="3" key="1">
    <citation type="submission" date="2015-03" db="EMBL/GenBank/DDBJ databases">
        <authorList>
            <consortium name="Pathogen Informatics"/>
        </authorList>
    </citation>
    <scope>NUCLEOTIDE SEQUENCE [LARGE SCALE GENOMIC DNA]</scope>
    <source>
        <strain evidence="3">NCTC11134</strain>
    </source>
</reference>
<dbReference type="Pfam" id="PF13460">
    <property type="entry name" value="NAD_binding_10"/>
    <property type="match status" value="1"/>
</dbReference>
<proteinExistence type="predicted"/>
<dbReference type="PANTHER" id="PTHR43162">
    <property type="match status" value="1"/>
</dbReference>